<evidence type="ECO:0000256" key="12">
    <source>
        <dbReference type="ARBA" id="ARBA00023221"/>
    </source>
</evidence>
<name>A0ABY0H448_9PEZI</name>
<keyword evidence="4 14" id="KW-0812">Transmembrane</keyword>
<evidence type="ECO:0000256" key="7">
    <source>
        <dbReference type="ARBA" id="ARBA00022989"/>
    </source>
</evidence>
<keyword evidence="6" id="KW-0752">Steroid biosynthesis</keyword>
<dbReference type="EMBL" id="QJNS01000163">
    <property type="protein sequence ID" value="RYO84390.1"/>
    <property type="molecule type" value="Genomic_DNA"/>
</dbReference>
<comment type="caution">
    <text evidence="15">The sequence shown here is derived from an EMBL/GenBank/DDBJ whole genome shotgun (WGS) entry which is preliminary data.</text>
</comment>
<evidence type="ECO:0000256" key="14">
    <source>
        <dbReference type="SAM" id="Phobius"/>
    </source>
</evidence>
<dbReference type="PANTHER" id="PTHR15451">
    <property type="entry name" value="ERGOSTEROL BIOSYNTHETIC PROTEIN 28-RELATED"/>
    <property type="match status" value="1"/>
</dbReference>
<dbReference type="Pfam" id="PF03694">
    <property type="entry name" value="Erg28"/>
    <property type="match status" value="1"/>
</dbReference>
<evidence type="ECO:0000256" key="11">
    <source>
        <dbReference type="ARBA" id="ARBA00023166"/>
    </source>
</evidence>
<evidence type="ECO:0000256" key="10">
    <source>
        <dbReference type="ARBA" id="ARBA00023136"/>
    </source>
</evidence>
<evidence type="ECO:0000256" key="1">
    <source>
        <dbReference type="ARBA" id="ARBA00004477"/>
    </source>
</evidence>
<comment type="subcellular location">
    <subcellularLocation>
        <location evidence="1">Endoplasmic reticulum membrane</location>
        <topology evidence="1">Multi-pass membrane protein</topology>
    </subcellularLocation>
</comment>
<keyword evidence="7 14" id="KW-1133">Transmembrane helix</keyword>
<keyword evidence="3" id="KW-0444">Lipid biosynthesis</keyword>
<evidence type="ECO:0008006" key="17">
    <source>
        <dbReference type="Google" id="ProtNLM"/>
    </source>
</evidence>
<evidence type="ECO:0000256" key="4">
    <source>
        <dbReference type="ARBA" id="ARBA00022692"/>
    </source>
</evidence>
<organism evidence="15 16">
    <name type="scientific">Monosporascus cannonballus</name>
    <dbReference type="NCBI Taxonomy" id="155416"/>
    <lineage>
        <taxon>Eukaryota</taxon>
        <taxon>Fungi</taxon>
        <taxon>Dikarya</taxon>
        <taxon>Ascomycota</taxon>
        <taxon>Pezizomycotina</taxon>
        <taxon>Sordariomycetes</taxon>
        <taxon>Xylariomycetidae</taxon>
        <taxon>Xylariales</taxon>
        <taxon>Xylariales incertae sedis</taxon>
        <taxon>Monosporascus</taxon>
    </lineage>
</organism>
<evidence type="ECO:0000313" key="16">
    <source>
        <dbReference type="Proteomes" id="UP000294003"/>
    </source>
</evidence>
<dbReference type="Proteomes" id="UP000294003">
    <property type="component" value="Unassembled WGS sequence"/>
</dbReference>
<evidence type="ECO:0000256" key="3">
    <source>
        <dbReference type="ARBA" id="ARBA00022516"/>
    </source>
</evidence>
<keyword evidence="10 14" id="KW-0472">Membrane</keyword>
<keyword evidence="11" id="KW-1207">Sterol metabolism</keyword>
<keyword evidence="9" id="KW-0443">Lipid metabolism</keyword>
<comment type="similarity">
    <text evidence="2">Belongs to the ERG28 family.</text>
</comment>
<evidence type="ECO:0000313" key="15">
    <source>
        <dbReference type="EMBL" id="RYO84390.1"/>
    </source>
</evidence>
<proteinExistence type="inferred from homology"/>
<evidence type="ECO:0000256" key="5">
    <source>
        <dbReference type="ARBA" id="ARBA00022824"/>
    </source>
</evidence>
<reference evidence="15 16" key="1">
    <citation type="submission" date="2018-06" db="EMBL/GenBank/DDBJ databases">
        <title>Complete Genomes of Monosporascus.</title>
        <authorList>
            <person name="Robinson A.J."/>
            <person name="Natvig D.O."/>
        </authorList>
    </citation>
    <scope>NUCLEOTIDE SEQUENCE [LARGE SCALE GENOMIC DNA]</scope>
    <source>
        <strain evidence="15 16">CBS 609.92</strain>
    </source>
</reference>
<accession>A0ABY0H448</accession>
<feature type="region of interest" description="Disordered" evidence="13">
    <location>
        <begin position="78"/>
        <end position="102"/>
    </location>
</feature>
<evidence type="ECO:0000256" key="8">
    <source>
        <dbReference type="ARBA" id="ARBA00023011"/>
    </source>
</evidence>
<evidence type="ECO:0000256" key="2">
    <source>
        <dbReference type="ARBA" id="ARBA00005377"/>
    </source>
</evidence>
<feature type="transmembrane region" description="Helical" evidence="14">
    <location>
        <begin position="110"/>
        <end position="129"/>
    </location>
</feature>
<evidence type="ECO:0000256" key="6">
    <source>
        <dbReference type="ARBA" id="ARBA00022955"/>
    </source>
</evidence>
<sequence length="193" mass="21409">MDVLQSLLPSAKGYLPYYMLSVPTSYTTRIPPLIPNNNPQLSLIAVGNSLQNYVTLHYTRRLYNGLFVPNTNACSSGSGSSADTEDATDKLVPADSNSKEGRARDQVTPLAARLFGTYTLISAVVRIYASYHLHLAPVYQMALWTYVVAFAHFASEFFVYKTTKFGTPVALPFFFATVGVTWMVNQYGFYVES</sequence>
<feature type="transmembrane region" description="Helical" evidence="14">
    <location>
        <begin position="141"/>
        <end position="159"/>
    </location>
</feature>
<dbReference type="InterPro" id="IPR005352">
    <property type="entry name" value="Erg28"/>
</dbReference>
<keyword evidence="5" id="KW-0256">Endoplasmic reticulum</keyword>
<keyword evidence="16" id="KW-1185">Reference proteome</keyword>
<evidence type="ECO:0000256" key="9">
    <source>
        <dbReference type="ARBA" id="ARBA00023098"/>
    </source>
</evidence>
<dbReference type="PANTHER" id="PTHR15451:SF19">
    <property type="entry name" value="ERGOSTEROL BIOSYNTHETIC PROTEIN 28 HOMOLOG"/>
    <property type="match status" value="1"/>
</dbReference>
<keyword evidence="8" id="KW-0756">Sterol biosynthesis</keyword>
<evidence type="ECO:0000256" key="13">
    <source>
        <dbReference type="SAM" id="MobiDB-lite"/>
    </source>
</evidence>
<gene>
    <name evidence="15" type="ORF">DL762_005683</name>
</gene>
<feature type="transmembrane region" description="Helical" evidence="14">
    <location>
        <begin position="171"/>
        <end position="190"/>
    </location>
</feature>
<keyword evidence="12" id="KW-0753">Steroid metabolism</keyword>
<protein>
    <recommendedName>
        <fullName evidence="17">Ergosterol biosynthesis protein</fullName>
    </recommendedName>
</protein>